<feature type="transmembrane region" description="Helical" evidence="7">
    <location>
        <begin position="349"/>
        <end position="368"/>
    </location>
</feature>
<keyword evidence="3" id="KW-0813">Transport</keyword>
<dbReference type="EMBL" id="JAGIZB010000016">
    <property type="protein sequence ID" value="MBP0446320.1"/>
    <property type="molecule type" value="Genomic_DNA"/>
</dbReference>
<comment type="subcellular location">
    <subcellularLocation>
        <location evidence="1">Membrane</location>
        <topology evidence="1">Multi-pass membrane protein</topology>
    </subcellularLocation>
</comment>
<feature type="transmembrane region" description="Helical" evidence="7">
    <location>
        <begin position="288"/>
        <end position="308"/>
    </location>
</feature>
<dbReference type="InterPro" id="IPR036259">
    <property type="entry name" value="MFS_trans_sf"/>
</dbReference>
<dbReference type="SUPFAM" id="SSF103473">
    <property type="entry name" value="MFS general substrate transporter"/>
    <property type="match status" value="1"/>
</dbReference>
<evidence type="ECO:0000256" key="2">
    <source>
        <dbReference type="ARBA" id="ARBA00008335"/>
    </source>
</evidence>
<dbReference type="InterPro" id="IPR001958">
    <property type="entry name" value="Tet-R_TetA/multi-R_MdtG-like"/>
</dbReference>
<name>A0ABS4AIG2_9PROT</name>
<dbReference type="InterPro" id="IPR004752">
    <property type="entry name" value="AmpG_permease/AT-1"/>
</dbReference>
<dbReference type="InterPro" id="IPR011701">
    <property type="entry name" value="MFS"/>
</dbReference>
<reference evidence="8 9" key="1">
    <citation type="submission" date="2021-03" db="EMBL/GenBank/DDBJ databases">
        <authorList>
            <person name="So Y."/>
        </authorList>
    </citation>
    <scope>NUCLEOTIDE SEQUENCE [LARGE SCALE GENOMIC DNA]</scope>
    <source>
        <strain evidence="8 9">SSH11</strain>
    </source>
</reference>
<dbReference type="Proteomes" id="UP000681594">
    <property type="component" value="Unassembled WGS sequence"/>
</dbReference>
<dbReference type="RefSeq" id="WP_209380593.1">
    <property type="nucleotide sequence ID" value="NZ_JAGIZB010000016.1"/>
</dbReference>
<comment type="similarity">
    <text evidence="2">Belongs to the major facilitator superfamily.</text>
</comment>
<dbReference type="Pfam" id="PF07690">
    <property type="entry name" value="MFS_1"/>
    <property type="match status" value="1"/>
</dbReference>
<organism evidence="8 9">
    <name type="scientific">Pararoseomonas baculiformis</name>
    <dbReference type="NCBI Taxonomy" id="2820812"/>
    <lineage>
        <taxon>Bacteria</taxon>
        <taxon>Pseudomonadati</taxon>
        <taxon>Pseudomonadota</taxon>
        <taxon>Alphaproteobacteria</taxon>
        <taxon>Acetobacterales</taxon>
        <taxon>Acetobacteraceae</taxon>
        <taxon>Pararoseomonas</taxon>
    </lineage>
</organism>
<gene>
    <name evidence="8" type="ORF">J8J14_16220</name>
</gene>
<dbReference type="CDD" id="cd17485">
    <property type="entry name" value="MFS_MFSD3"/>
    <property type="match status" value="1"/>
</dbReference>
<evidence type="ECO:0000256" key="6">
    <source>
        <dbReference type="ARBA" id="ARBA00023136"/>
    </source>
</evidence>
<evidence type="ECO:0000256" key="1">
    <source>
        <dbReference type="ARBA" id="ARBA00004141"/>
    </source>
</evidence>
<protein>
    <submittedName>
        <fullName evidence="8">MFS transporter</fullName>
    </submittedName>
</protein>
<keyword evidence="6 7" id="KW-0472">Membrane</keyword>
<evidence type="ECO:0000256" key="3">
    <source>
        <dbReference type="ARBA" id="ARBA00022448"/>
    </source>
</evidence>
<dbReference type="Gene3D" id="1.20.1250.20">
    <property type="entry name" value="MFS general substrate transporter like domains"/>
    <property type="match status" value="1"/>
</dbReference>
<feature type="transmembrane region" description="Helical" evidence="7">
    <location>
        <begin position="253"/>
        <end position="276"/>
    </location>
</feature>
<feature type="transmembrane region" description="Helical" evidence="7">
    <location>
        <begin position="175"/>
        <end position="194"/>
    </location>
</feature>
<feature type="transmembrane region" description="Helical" evidence="7">
    <location>
        <begin position="51"/>
        <end position="71"/>
    </location>
</feature>
<keyword evidence="4 7" id="KW-0812">Transmembrane</keyword>
<dbReference type="PANTHER" id="PTHR12778">
    <property type="entry name" value="SOLUTE CARRIER FAMILY 33 ACETYL-COA TRANSPORTER -RELATED"/>
    <property type="match status" value="1"/>
</dbReference>
<evidence type="ECO:0000313" key="8">
    <source>
        <dbReference type="EMBL" id="MBP0446320.1"/>
    </source>
</evidence>
<keyword evidence="5 7" id="KW-1133">Transmembrane helix</keyword>
<evidence type="ECO:0000313" key="9">
    <source>
        <dbReference type="Proteomes" id="UP000681594"/>
    </source>
</evidence>
<feature type="transmembrane region" description="Helical" evidence="7">
    <location>
        <begin position="374"/>
        <end position="398"/>
    </location>
</feature>
<feature type="transmembrane region" description="Helical" evidence="7">
    <location>
        <begin position="314"/>
        <end position="337"/>
    </location>
</feature>
<keyword evidence="9" id="KW-1185">Reference proteome</keyword>
<feature type="transmembrane region" description="Helical" evidence="7">
    <location>
        <begin position="83"/>
        <end position="103"/>
    </location>
</feature>
<dbReference type="PRINTS" id="PR01035">
    <property type="entry name" value="TCRTETA"/>
</dbReference>
<proteinExistence type="inferred from homology"/>
<evidence type="ECO:0000256" key="5">
    <source>
        <dbReference type="ARBA" id="ARBA00022989"/>
    </source>
</evidence>
<dbReference type="PANTHER" id="PTHR12778:SF10">
    <property type="entry name" value="MAJOR FACILITATOR SUPERFAMILY DOMAIN-CONTAINING PROTEIN 3"/>
    <property type="match status" value="1"/>
</dbReference>
<comment type="caution">
    <text evidence="8">The sequence shown here is derived from an EMBL/GenBank/DDBJ whole genome shotgun (WGS) entry which is preliminary data.</text>
</comment>
<evidence type="ECO:0000256" key="4">
    <source>
        <dbReference type="ARBA" id="ARBA00022692"/>
    </source>
</evidence>
<feature type="transmembrane region" description="Helical" evidence="7">
    <location>
        <begin position="147"/>
        <end position="168"/>
    </location>
</feature>
<accession>A0ABS4AIG2</accession>
<evidence type="ECO:0000256" key="7">
    <source>
        <dbReference type="SAM" id="Phobius"/>
    </source>
</evidence>
<sequence length="415" mass="43314">MSAAVQGPAPGRMRLFAVLAGLYVAQAIPSYLLVAAIPPIMREAGVSRTAIGYFSILFLPLVLKFFWAPWVDRVRPFARAHRAGWVMITQGGTVLCILALMLVQPSDVVGIVSIGFVASMLISTQDIATDGYAAKHLPEADRGIGNAIQGGSIAAGVVIGGTMGLVIYRHFGWHAMLGVVAAISVLPLLAAFAMREPPPGRQGEAPRPSLRAFLRRPEARAILWVALIYRASEGLVKAMEGPYLVDAGVPLEIIGYISGLSAATVGLGGSAIAALLVKRQGVAHTLSLLGGLRTLCFLLFALHAAGMVTGMWPLFGAAGFQTLIRYMEIVALYSLFMAVSSSEQPGTDFTVLSCAQLIVYLLGSLASGKIADLLGYPALFGIAAALSGAAVLGTVVLLRRVEAQGAHGRAAALGG</sequence>